<name>A0A815A3A9_9BILA</name>
<proteinExistence type="predicted"/>
<reference evidence="1" key="1">
    <citation type="submission" date="2021-02" db="EMBL/GenBank/DDBJ databases">
        <authorList>
            <person name="Nowell W R."/>
        </authorList>
    </citation>
    <scope>NUCLEOTIDE SEQUENCE</scope>
</reference>
<dbReference type="AlphaFoldDB" id="A0A815A3A9"/>
<accession>A0A815A3A9</accession>
<dbReference type="EMBL" id="CAJNOE010000515">
    <property type="protein sequence ID" value="CAF1251996.1"/>
    <property type="molecule type" value="Genomic_DNA"/>
</dbReference>
<evidence type="ECO:0000313" key="2">
    <source>
        <dbReference type="Proteomes" id="UP000663860"/>
    </source>
</evidence>
<comment type="caution">
    <text evidence="1">The sequence shown here is derived from an EMBL/GenBank/DDBJ whole genome shotgun (WGS) entry which is preliminary data.</text>
</comment>
<gene>
    <name evidence="1" type="ORF">IZO911_LOCUS31400</name>
</gene>
<protein>
    <submittedName>
        <fullName evidence="1">Uncharacterized protein</fullName>
    </submittedName>
</protein>
<dbReference type="Proteomes" id="UP000663860">
    <property type="component" value="Unassembled WGS sequence"/>
</dbReference>
<organism evidence="1 2">
    <name type="scientific">Adineta steineri</name>
    <dbReference type="NCBI Taxonomy" id="433720"/>
    <lineage>
        <taxon>Eukaryota</taxon>
        <taxon>Metazoa</taxon>
        <taxon>Spiralia</taxon>
        <taxon>Gnathifera</taxon>
        <taxon>Rotifera</taxon>
        <taxon>Eurotatoria</taxon>
        <taxon>Bdelloidea</taxon>
        <taxon>Adinetida</taxon>
        <taxon>Adinetidae</taxon>
        <taxon>Adineta</taxon>
    </lineage>
</organism>
<sequence>MLKREVQSKQQNGIFNRKKIVRAPPFYNVHNDTFYHGPAWVIKPRLFQPKENHIKKPGPGYYNIPDRSLYERPGKTIGSRYETNPPISTFLLAHYYPNDQCISNTRMPSISITPRRIKHEYQSNYSRRFYTSSNLISHRQTPLLRPLCGPAVSRKLLDQNFSSISPGPAAYPMYEYDEDILPRPQPGFTQKHRFVSNRDRSTVHKSPSFYYSDKTNRYQLPSFTIGKRLSSSKKVQQCAIPYYTPFNDKALCSRVTQPGITLKGRWSSAVYMGINHKPNV</sequence>
<evidence type="ECO:0000313" key="1">
    <source>
        <dbReference type="EMBL" id="CAF1251996.1"/>
    </source>
</evidence>